<name>A0ACB9J418_9ASTR</name>
<reference evidence="1 2" key="2">
    <citation type="journal article" date="2022" name="Mol. Ecol. Resour.">
        <title>The genomes of chicory, endive, great burdock and yacon provide insights into Asteraceae paleo-polyploidization history and plant inulin production.</title>
        <authorList>
            <person name="Fan W."/>
            <person name="Wang S."/>
            <person name="Wang H."/>
            <person name="Wang A."/>
            <person name="Jiang F."/>
            <person name="Liu H."/>
            <person name="Zhao H."/>
            <person name="Xu D."/>
            <person name="Zhang Y."/>
        </authorList>
    </citation>
    <scope>NUCLEOTIDE SEQUENCE [LARGE SCALE GENOMIC DNA]</scope>
    <source>
        <strain evidence="2">cv. Yunnan</strain>
        <tissue evidence="1">Leaves</tissue>
    </source>
</reference>
<accession>A0ACB9J418</accession>
<gene>
    <name evidence="1" type="ORF">L1987_14068</name>
</gene>
<dbReference type="EMBL" id="CM042022">
    <property type="protein sequence ID" value="KAI3814428.1"/>
    <property type="molecule type" value="Genomic_DNA"/>
</dbReference>
<keyword evidence="2" id="KW-1185">Reference proteome</keyword>
<sequence>MHAPVQPKGLPHVSDMQELKGDLGTKLDPGIASEVGEHVGVTGPIGNEEGGEIAMQPPDSEVTPVGNGPLKNDGVGMDVNETGETGILVMDWEDWNTTERPYGTTWESNFRRIDTGMTSGTHSQNIMHSSEITVVDVKTKLGIKDLDGRKDVNITTRWPKLYGHGKSFVKYEMNESPHATRVEHQEDKDGMVGLWGLSFFPSGILRHRVSSPLMPRKKDPPPSALPPRRSNRGASKSASHVDGEDTVPLVVPIVGLGETQEGLAASSQPPPLPPNTVACDTNKESSGIPSVSVSSNTSEQALGSFSNEESEKSVDAGKPDLAGKLGLARCMAGLSVSDSSGSPGVQVLYTDGGNCSSSMNAPGGVGYAVANSRPRRTPLFSPEFKAMLGRDYPKTRTVFGPSAEAVVGSGLWEGKPKHAESEGVSVTHSSGMHAPVQPKGLPHVSDMQELQGDLGTKLDPGITSEVGEHVGVTGPIGNEEIGEIAMQPPDSEVTPVGNGPLKNDGVRMDVNETGETGILVMDWGDWNTTERPYGTTWESNFRRFDTRMTSGTHSQNIMHSSEITVVDVKTKPGIKDLDGRKDVNITTRWPKLYGHGKSFVKYEMNESPHATRVEHQEDQDGVVAASPHASSLPVESAPIGGKPYTGGSLATQLASGATDGPDKAPSQSFGALNLRPKELPLSMRGQCSSPLTINQQPLSGAEGRWEYLNLPTCGALGSSGSAPVTVTACLNPIMVTQTNPTPMDVTLQQCMHRPKPAVVVVVGAATSGTPPQKGQVSVSDAPIAPSSTTNASAPSVDEDGFTMVSRHKKRGPIKLQSKNQKPVRVKVASQQYGSGRSRKNIGPSGLGDRQKGGAPLAKHQATRVDGNNEPNLVPIAPKKVAPGFNYSRAIHGGGKDSPNQQPAPPACPVPGVGSSDRSNDMGVDSASRFSVLDIPNSIKFNKLITGQNDLYPPDQGMADSMEVEVNVLNSNGIYGISDAQKQVILNCMRDFKYVQAEAVEEWSQGEWDCFADKCMELGLDPENSILYPEEDTEIVDDEDMDGFELAHDVSQLKKLGSYSDPVVTKYPNLLLVRLGRSPSVMWRCLSTDIVVTTDFRGNGLLFGSCFKGLHRCGIHVVGCIWEATKDRVLNEGSQAACMVVGTTRVTDELHDRAKFDFGTKPTPRETLTEADQNKIGLKFLDNGVVLATSQQMEEDPGADTSTPESGNSSTPASINKCVMNTNDVIPLSPKSDNKIPEITMLPVDLNPRFDELTGPKGNYQRQMGENCSNPPEIPTQVVGNDEQLVTQENGNEGFTTVTRKRRRLKIKVQGKQLVQNRQNSVTKRIGQKGEIANQGPPPSTSSDPVIQRKMNDLHKNFIASSNHNRRDSTDGTNNRNPTHPDKGKKTHHTSIRPLHIPSSTTHYIPKHPHTANPSNPPSNKPNPPRKPQSSPKPSAAIAASRMVSIANRFTVLDSVMTDCTTGPHCNPSEDQTKIYEFSEDTIENVLKFKPSALSIPRVNDSNLDLGESLGQDMTTDVDIPDFDITNAQKKVIASRLEKFGVVKAVDQEDWSQGEWEYFHHLRNSMQIDPNTSVEDVDSDSNGTARFFKYQLEKDRMGEQEMHAPTNPLTI</sequence>
<comment type="caution">
    <text evidence="1">The sequence shown here is derived from an EMBL/GenBank/DDBJ whole genome shotgun (WGS) entry which is preliminary data.</text>
</comment>
<evidence type="ECO:0000313" key="1">
    <source>
        <dbReference type="EMBL" id="KAI3814428.1"/>
    </source>
</evidence>
<protein>
    <submittedName>
        <fullName evidence="1">Uncharacterized protein</fullName>
    </submittedName>
</protein>
<reference evidence="2" key="1">
    <citation type="journal article" date="2022" name="Mol. Ecol. Resour.">
        <title>The genomes of chicory, endive, great burdock and yacon provide insights into Asteraceae palaeo-polyploidization history and plant inulin production.</title>
        <authorList>
            <person name="Fan W."/>
            <person name="Wang S."/>
            <person name="Wang H."/>
            <person name="Wang A."/>
            <person name="Jiang F."/>
            <person name="Liu H."/>
            <person name="Zhao H."/>
            <person name="Xu D."/>
            <person name="Zhang Y."/>
        </authorList>
    </citation>
    <scope>NUCLEOTIDE SEQUENCE [LARGE SCALE GENOMIC DNA]</scope>
    <source>
        <strain evidence="2">cv. Yunnan</strain>
    </source>
</reference>
<dbReference type="Proteomes" id="UP001056120">
    <property type="component" value="Linkage Group LG05"/>
</dbReference>
<proteinExistence type="predicted"/>
<evidence type="ECO:0000313" key="2">
    <source>
        <dbReference type="Proteomes" id="UP001056120"/>
    </source>
</evidence>
<organism evidence="1 2">
    <name type="scientific">Smallanthus sonchifolius</name>
    <dbReference type="NCBI Taxonomy" id="185202"/>
    <lineage>
        <taxon>Eukaryota</taxon>
        <taxon>Viridiplantae</taxon>
        <taxon>Streptophyta</taxon>
        <taxon>Embryophyta</taxon>
        <taxon>Tracheophyta</taxon>
        <taxon>Spermatophyta</taxon>
        <taxon>Magnoliopsida</taxon>
        <taxon>eudicotyledons</taxon>
        <taxon>Gunneridae</taxon>
        <taxon>Pentapetalae</taxon>
        <taxon>asterids</taxon>
        <taxon>campanulids</taxon>
        <taxon>Asterales</taxon>
        <taxon>Asteraceae</taxon>
        <taxon>Asteroideae</taxon>
        <taxon>Heliantheae alliance</taxon>
        <taxon>Millerieae</taxon>
        <taxon>Smallanthus</taxon>
    </lineage>
</organism>